<dbReference type="SUPFAM" id="SSF54913">
    <property type="entry name" value="GlnB-like"/>
    <property type="match status" value="1"/>
</dbReference>
<dbReference type="EMBL" id="ACWF01000106">
    <property type="protein sequence ID" value="EHL77753.1"/>
    <property type="molecule type" value="Genomic_DNA"/>
</dbReference>
<dbReference type="InterPro" id="IPR017918">
    <property type="entry name" value="N-reg_PII_CS"/>
</dbReference>
<evidence type="ECO:0000313" key="2">
    <source>
        <dbReference type="EMBL" id="EHL77753.1"/>
    </source>
</evidence>
<dbReference type="Proteomes" id="UP000011747">
    <property type="component" value="Unassembled WGS sequence"/>
</dbReference>
<dbReference type="PROSITE" id="PS00638">
    <property type="entry name" value="PII_GLNB_CTER"/>
    <property type="match status" value="1"/>
</dbReference>
<dbReference type="InterPro" id="IPR011322">
    <property type="entry name" value="N-reg_PII-like_a/b"/>
</dbReference>
<reference evidence="2 3" key="1">
    <citation type="submission" date="2011-09" db="EMBL/GenBank/DDBJ databases">
        <title>The Genome Sequence of Bacillus smithii 7_3_47FAA.</title>
        <authorList>
            <consortium name="The Broad Institute Genome Sequencing Platform"/>
            <person name="Earl A."/>
            <person name="Ward D."/>
            <person name="Feldgarden M."/>
            <person name="Gevers D."/>
            <person name="Daigneault M."/>
            <person name="Strauss J."/>
            <person name="Allen-Vercoe E."/>
            <person name="Young S.K."/>
            <person name="Zeng Q."/>
            <person name="Gargeya S."/>
            <person name="Fitzgerald M."/>
            <person name="Haas B."/>
            <person name="Abouelleil A."/>
            <person name="Alvarado L."/>
            <person name="Arachchi H.M."/>
            <person name="Berlin A."/>
            <person name="Brown A."/>
            <person name="Chapman S.B."/>
            <person name="Chen Z."/>
            <person name="Dunbar C."/>
            <person name="Freedman E."/>
            <person name="Gearin G."/>
            <person name="Goldberg J."/>
            <person name="Griggs A."/>
            <person name="Gujja S."/>
            <person name="Heiman D."/>
            <person name="Howarth C."/>
            <person name="Larson L."/>
            <person name="Lui A."/>
            <person name="MacDonald P.J.P."/>
            <person name="Montmayeur A."/>
            <person name="Murphy C."/>
            <person name="Neiman D."/>
            <person name="Pearson M."/>
            <person name="Priest M."/>
            <person name="Roberts A."/>
            <person name="Saif S."/>
            <person name="Shea T."/>
            <person name="Shenoy N."/>
            <person name="Sisk P."/>
            <person name="Stolte C."/>
            <person name="Sykes S."/>
            <person name="Wortman J."/>
            <person name="Nusbaum C."/>
            <person name="Birren B."/>
        </authorList>
    </citation>
    <scope>NUCLEOTIDE SEQUENCE [LARGE SCALE GENOMIC DNA]</scope>
    <source>
        <strain evidence="2 3">7_3_47FAA</strain>
    </source>
</reference>
<dbReference type="HOGENOM" id="CLU_082268_0_0_9"/>
<accession>G9QLW3</accession>
<dbReference type="GO" id="GO:0005524">
    <property type="term" value="F:ATP binding"/>
    <property type="evidence" value="ECO:0007669"/>
    <property type="project" value="TreeGrafter"/>
</dbReference>
<evidence type="ECO:0000313" key="3">
    <source>
        <dbReference type="Proteomes" id="UP000011747"/>
    </source>
</evidence>
<keyword evidence="3" id="KW-1185">Reference proteome</keyword>
<dbReference type="PANTHER" id="PTHR30115">
    <property type="entry name" value="NITROGEN REGULATORY PROTEIN P-II"/>
    <property type="match status" value="1"/>
</dbReference>
<dbReference type="GO" id="GO:0030234">
    <property type="term" value="F:enzyme regulator activity"/>
    <property type="evidence" value="ECO:0007669"/>
    <property type="project" value="InterPro"/>
</dbReference>
<evidence type="ECO:0008006" key="4">
    <source>
        <dbReference type="Google" id="ProtNLM"/>
    </source>
</evidence>
<organism evidence="2 3">
    <name type="scientific">Bacillus smithii 7_3_47FAA</name>
    <dbReference type="NCBI Taxonomy" id="665952"/>
    <lineage>
        <taxon>Bacteria</taxon>
        <taxon>Bacillati</taxon>
        <taxon>Bacillota</taxon>
        <taxon>Bacilli</taxon>
        <taxon>Bacillales</taxon>
        <taxon>Bacillaceae</taxon>
        <taxon>Bacillus</taxon>
    </lineage>
</organism>
<dbReference type="PANTHER" id="PTHR30115:SF11">
    <property type="entry name" value="NITROGEN REGULATORY PROTEIN P-II HOMOLOG"/>
    <property type="match status" value="1"/>
</dbReference>
<dbReference type="PATRIC" id="fig|665952.3.peg.2061"/>
<dbReference type="Gene3D" id="3.30.70.120">
    <property type="match status" value="1"/>
</dbReference>
<dbReference type="AlphaFoldDB" id="G9QLW3"/>
<proteinExistence type="inferred from homology"/>
<name>G9QLW3_9BACI</name>
<dbReference type="GO" id="GO:0005829">
    <property type="term" value="C:cytosol"/>
    <property type="evidence" value="ECO:0007669"/>
    <property type="project" value="TreeGrafter"/>
</dbReference>
<dbReference type="InterPro" id="IPR015867">
    <property type="entry name" value="N-reg_PII/ATP_PRibTrfase_C"/>
</dbReference>
<dbReference type="PROSITE" id="PS51343">
    <property type="entry name" value="PII_GLNB_DOM"/>
    <property type="match status" value="1"/>
</dbReference>
<dbReference type="SMART" id="SM00938">
    <property type="entry name" value="P-II"/>
    <property type="match status" value="1"/>
</dbReference>
<dbReference type="PRINTS" id="PR00340">
    <property type="entry name" value="PIIGLNB"/>
</dbReference>
<sequence>MGWILPFTVKRRITTNFYRGVVFVMSDVLTKIEIITRPTKFDELRQALAKIGVSGITVTNALGCGFQKGFTELYRGKKKEVDMHERIKVEIVVCEVPVQQVVDTARSVLNTGKPGDGKIFIHELADAIKIRTGDTGCAALN</sequence>
<evidence type="ECO:0000256" key="1">
    <source>
        <dbReference type="RuleBase" id="RU003936"/>
    </source>
</evidence>
<gene>
    <name evidence="2" type="ORF">HMPREF1015_02021</name>
</gene>
<dbReference type="Pfam" id="PF00543">
    <property type="entry name" value="P-II"/>
    <property type="match status" value="1"/>
</dbReference>
<comment type="similarity">
    <text evidence="1">Belongs to the P(II) protein family.</text>
</comment>
<dbReference type="GO" id="GO:0006808">
    <property type="term" value="P:regulation of nitrogen utilization"/>
    <property type="evidence" value="ECO:0007669"/>
    <property type="project" value="InterPro"/>
</dbReference>
<comment type="caution">
    <text evidence="2">The sequence shown here is derived from an EMBL/GenBank/DDBJ whole genome shotgun (WGS) entry which is preliminary data.</text>
</comment>
<dbReference type="InterPro" id="IPR002187">
    <property type="entry name" value="N-reg_PII"/>
</dbReference>
<protein>
    <recommendedName>
        <fullName evidence="4">Nitrogen regulatory protein P-II</fullName>
    </recommendedName>
</protein>